<accession>A0A8S3XRU3</accession>
<dbReference type="SMART" id="SM00692">
    <property type="entry name" value="DM3"/>
    <property type="match status" value="1"/>
</dbReference>
<reference evidence="12" key="1">
    <citation type="submission" date="2021-04" db="EMBL/GenBank/DDBJ databases">
        <authorList>
            <person name="Tunstrom K."/>
        </authorList>
    </citation>
    <scope>NUCLEOTIDE SEQUENCE</scope>
</reference>
<evidence type="ECO:0000256" key="1">
    <source>
        <dbReference type="ARBA" id="ARBA00022723"/>
    </source>
</evidence>
<protein>
    <submittedName>
        <fullName evidence="12">(apollo) hypothetical protein</fullName>
    </submittedName>
</protein>
<dbReference type="SMART" id="SM00408">
    <property type="entry name" value="IGc2"/>
    <property type="match status" value="2"/>
</dbReference>
<evidence type="ECO:0000256" key="8">
    <source>
        <dbReference type="SAM" id="MobiDB-lite"/>
    </source>
</evidence>
<keyword evidence="3 7" id="KW-0863">Zinc-finger</keyword>
<dbReference type="GO" id="GO:0003677">
    <property type="term" value="F:DNA binding"/>
    <property type="evidence" value="ECO:0007669"/>
    <property type="project" value="UniProtKB-UniRule"/>
</dbReference>
<evidence type="ECO:0000259" key="11">
    <source>
        <dbReference type="PROSITE" id="PS50950"/>
    </source>
</evidence>
<feature type="compositionally biased region" description="Acidic residues" evidence="8">
    <location>
        <begin position="929"/>
        <end position="938"/>
    </location>
</feature>
<feature type="region of interest" description="Disordered" evidence="8">
    <location>
        <begin position="698"/>
        <end position="746"/>
    </location>
</feature>
<keyword evidence="5 7" id="KW-0238">DNA-binding</keyword>
<dbReference type="SMART" id="SM00409">
    <property type="entry name" value="IG"/>
    <property type="match status" value="2"/>
</dbReference>
<dbReference type="GO" id="GO:0009653">
    <property type="term" value="P:anatomical structure morphogenesis"/>
    <property type="evidence" value="ECO:0007669"/>
    <property type="project" value="UniProtKB-ARBA"/>
</dbReference>
<feature type="compositionally biased region" description="Acidic residues" evidence="8">
    <location>
        <begin position="969"/>
        <end position="984"/>
    </location>
</feature>
<feature type="compositionally biased region" description="Polar residues" evidence="8">
    <location>
        <begin position="953"/>
        <end position="964"/>
    </location>
</feature>
<dbReference type="InterPro" id="IPR006612">
    <property type="entry name" value="THAP_Znf"/>
</dbReference>
<evidence type="ECO:0000256" key="6">
    <source>
        <dbReference type="ARBA" id="ARBA00023319"/>
    </source>
</evidence>
<feature type="compositionally biased region" description="Polar residues" evidence="8">
    <location>
        <begin position="897"/>
        <end position="928"/>
    </location>
</feature>
<feature type="compositionally biased region" description="Basic and acidic residues" evidence="8">
    <location>
        <begin position="1141"/>
        <end position="1156"/>
    </location>
</feature>
<evidence type="ECO:0000313" key="13">
    <source>
        <dbReference type="Proteomes" id="UP000691718"/>
    </source>
</evidence>
<dbReference type="InterPro" id="IPR003599">
    <property type="entry name" value="Ig_sub"/>
</dbReference>
<dbReference type="SMART" id="SM00060">
    <property type="entry name" value="FN3"/>
    <property type="match status" value="2"/>
</dbReference>
<evidence type="ECO:0000256" key="5">
    <source>
        <dbReference type="ARBA" id="ARBA00023125"/>
    </source>
</evidence>
<dbReference type="GO" id="GO:0008270">
    <property type="term" value="F:zinc ion binding"/>
    <property type="evidence" value="ECO:0007669"/>
    <property type="project" value="UniProtKB-KW"/>
</dbReference>
<feature type="domain" description="Ig-like" evidence="9">
    <location>
        <begin position="483"/>
        <end position="576"/>
    </location>
</feature>
<dbReference type="EMBL" id="CAJQZP010001331">
    <property type="protein sequence ID" value="CAG5039262.1"/>
    <property type="molecule type" value="Genomic_DNA"/>
</dbReference>
<evidence type="ECO:0000256" key="2">
    <source>
        <dbReference type="ARBA" id="ARBA00022737"/>
    </source>
</evidence>
<dbReference type="InterPro" id="IPR007110">
    <property type="entry name" value="Ig-like_dom"/>
</dbReference>
<dbReference type="InterPro" id="IPR013098">
    <property type="entry name" value="Ig_I-set"/>
</dbReference>
<dbReference type="InterPro" id="IPR003598">
    <property type="entry name" value="Ig_sub2"/>
</dbReference>
<dbReference type="InterPro" id="IPR003961">
    <property type="entry name" value="FN3_dom"/>
</dbReference>
<dbReference type="Pfam" id="PF07679">
    <property type="entry name" value="I-set"/>
    <property type="match status" value="2"/>
</dbReference>
<keyword evidence="6" id="KW-0393">Immunoglobulin domain</keyword>
<organism evidence="12 13">
    <name type="scientific">Parnassius apollo</name>
    <name type="common">Apollo butterfly</name>
    <name type="synonym">Papilio apollo</name>
    <dbReference type="NCBI Taxonomy" id="110799"/>
    <lineage>
        <taxon>Eukaryota</taxon>
        <taxon>Metazoa</taxon>
        <taxon>Ecdysozoa</taxon>
        <taxon>Arthropoda</taxon>
        <taxon>Hexapoda</taxon>
        <taxon>Insecta</taxon>
        <taxon>Pterygota</taxon>
        <taxon>Neoptera</taxon>
        <taxon>Endopterygota</taxon>
        <taxon>Lepidoptera</taxon>
        <taxon>Glossata</taxon>
        <taxon>Ditrysia</taxon>
        <taxon>Papilionoidea</taxon>
        <taxon>Papilionidae</taxon>
        <taxon>Parnassiinae</taxon>
        <taxon>Parnassini</taxon>
        <taxon>Parnassius</taxon>
        <taxon>Parnassius</taxon>
    </lineage>
</organism>
<evidence type="ECO:0000256" key="7">
    <source>
        <dbReference type="PROSITE-ProRule" id="PRU00309"/>
    </source>
</evidence>
<proteinExistence type="predicted"/>
<dbReference type="GO" id="GO:0030154">
    <property type="term" value="P:cell differentiation"/>
    <property type="evidence" value="ECO:0007669"/>
    <property type="project" value="UniProtKB-ARBA"/>
</dbReference>
<keyword evidence="1" id="KW-0479">Metal-binding</keyword>
<dbReference type="FunFam" id="2.60.40.10:FF:000031">
    <property type="entry name" value="Myosin-binding protein C, slow type"/>
    <property type="match status" value="1"/>
</dbReference>
<evidence type="ECO:0000259" key="9">
    <source>
        <dbReference type="PROSITE" id="PS50835"/>
    </source>
</evidence>
<keyword evidence="2" id="KW-0677">Repeat</keyword>
<keyword evidence="4" id="KW-0862">Zinc</keyword>
<feature type="domain" description="Ig-like" evidence="9">
    <location>
        <begin position="390"/>
        <end position="478"/>
    </location>
</feature>
<dbReference type="CDD" id="cd00096">
    <property type="entry name" value="Ig"/>
    <property type="match status" value="1"/>
</dbReference>
<feature type="region of interest" description="Disordered" evidence="8">
    <location>
        <begin position="1136"/>
        <end position="1163"/>
    </location>
</feature>
<evidence type="ECO:0000256" key="3">
    <source>
        <dbReference type="ARBA" id="ARBA00022771"/>
    </source>
</evidence>
<evidence type="ECO:0000256" key="4">
    <source>
        <dbReference type="ARBA" id="ARBA00022833"/>
    </source>
</evidence>
<feature type="domain" description="THAP-type" evidence="11">
    <location>
        <begin position="1"/>
        <end position="80"/>
    </location>
</feature>
<feature type="region of interest" description="Disordered" evidence="8">
    <location>
        <begin position="1061"/>
        <end position="1088"/>
    </location>
</feature>
<dbReference type="PROSITE" id="PS50950">
    <property type="entry name" value="ZF_THAP"/>
    <property type="match status" value="1"/>
</dbReference>
<sequence>MVYCSVSNSSGKDYCSSKGISYHCFPINPEVKEKWILATGKKNWFPSKHSKICSAHFQEKDFNPTRKRRVLLDHAYPTIHVWTTSENVSDIEVNVTPSKSPSPSMSSKSIKRAIQLDPDIMETPRKRKMQRIINEKENVTKTQRSKIKCLQDAQSVKNFEKFKKQITSRALRHFIGIEVFREIDFHQFDQGPMENHVILLTKCIIERKGDRITDRDYIRACGGAELFPERRGLRWDGSGGRGVRRWLSVSARAAAAMGNQHSASHVSHKPRKNVHWKSAGRPAAPGKPHITPILSDDEPNAITLRWAPPAHDGGAPLQGYQVECNRLGSPDWIRTAPPVVARPELVLTGLGPPHRYQFRIAALNIVGRSDYSEISDILTVSSERNQQEAPLFLQHLEDMTVLENEKTEFRVVFTGTPPPTIAWFKDDYEIFSSRRTAITTNESSSVLIFHQTLSSDEGEIKCTATNRIGHAISRARLVLEAAPKLRYPRQYEDGLLYEINETVFLKTTIVGKPTPTVEWRHDGQPIVVDDRVEITTTPKFSILKIHSARRSDRGEYQIHARNNIGEDTAAFLVTITAPPDPPRRVSVTRQVDKSVTLDWEAPKDDGGCRIGNYVVEYYRSGWNVWLKATTSRKTNVTLFDLIEGSEYRFRVKAESPYGMSAPSPESPPVGIPGRAVDMEFLAVESRIINQVLTQEGGEATVSPVPRRKRTHTAPTTINEPSSSSEPPTQKQKPSTSPTREPAGSNEFMLVLYPESRKSADKTEKRKSFQLDLEDALSPPPLSLSAPELSSRCILPFKALRNVVSSTELLHERAMARFYKAVAMKEEQTKQKDEKSNNHEIKNHNDIPYVSDINLPEIAEERHNVSKSPMPAVGNFKTPEILIKTDSIENKQYKYSPQLVSQDSETSESKWQQMSFDEDYTASTVSTDGEYSDEDSLNEEIDRGQFSQEEETYNPRNKNTRSSPVKASLQDDEEAEEEQEDDSDDEKAQLSPLPDPNFVPKPILKRRETDNLIIRPNIIENKEKHELEKYKKDEKMTLLKRITKMPAETFQKKPFALPKILNKKGPQKIQEQKSQNNKDIKDNSTENMNDKVIEERKTVIDYYGNIVKEFGSHKKTTTPLYLSTDDLKNVAEKQQLANKASANKDDNNIPKKSEKVQKPSSTTKQEIVSDNKISFIKSKPKKLVDKQIKMKKQILVSNSVNNSLQKNQKADAPKSPYNTKQTKPQDTQVLLKTTERATIVIPIDYRKLEERAKRNVRSAIDYTVDVCLLMLAFWVYFFRDEKLAIPILILIIYRQLQETFLFNIPEWLRRHSPDWLKKKTS</sequence>
<feature type="region of interest" description="Disordered" evidence="8">
    <location>
        <begin position="258"/>
        <end position="294"/>
    </location>
</feature>
<dbReference type="Pfam" id="PF00041">
    <property type="entry name" value="fn3"/>
    <property type="match status" value="2"/>
</dbReference>
<dbReference type="PROSITE" id="PS50853">
    <property type="entry name" value="FN3"/>
    <property type="match status" value="2"/>
</dbReference>
<dbReference type="PANTHER" id="PTHR13817:SF167">
    <property type="entry name" value="MYOMESIN AND MYOSIN BINDING PROTEIN"/>
    <property type="match status" value="1"/>
</dbReference>
<dbReference type="PANTHER" id="PTHR13817">
    <property type="entry name" value="TITIN"/>
    <property type="match status" value="1"/>
</dbReference>
<dbReference type="Proteomes" id="UP000691718">
    <property type="component" value="Unassembled WGS sequence"/>
</dbReference>
<gene>
    <name evidence="12" type="ORF">PAPOLLO_LOCUS21583</name>
</gene>
<comment type="caution">
    <text evidence="12">The sequence shown here is derived from an EMBL/GenBank/DDBJ whole genome shotgun (WGS) entry which is preliminary data.</text>
</comment>
<evidence type="ECO:0000313" key="12">
    <source>
        <dbReference type="EMBL" id="CAG5039262.1"/>
    </source>
</evidence>
<evidence type="ECO:0000259" key="10">
    <source>
        <dbReference type="PROSITE" id="PS50853"/>
    </source>
</evidence>
<dbReference type="InterPro" id="IPR050964">
    <property type="entry name" value="Striated_Muscle_Regulatory"/>
</dbReference>
<dbReference type="PROSITE" id="PS50835">
    <property type="entry name" value="IG_LIKE"/>
    <property type="match status" value="2"/>
</dbReference>
<dbReference type="OrthoDB" id="6107607at2759"/>
<dbReference type="FunFam" id="2.60.40.10:FF:000612">
    <property type="entry name" value="palladin isoform X1"/>
    <property type="match status" value="1"/>
</dbReference>
<feature type="region of interest" description="Disordered" evidence="8">
    <location>
        <begin position="897"/>
        <end position="1001"/>
    </location>
</feature>
<feature type="compositionally biased region" description="Basic and acidic residues" evidence="8">
    <location>
        <begin position="1075"/>
        <end position="1088"/>
    </location>
</feature>
<keyword evidence="13" id="KW-1185">Reference proteome</keyword>
<feature type="domain" description="Fibronectin type-III" evidence="10">
    <location>
        <begin position="284"/>
        <end position="382"/>
    </location>
</feature>
<feature type="compositionally biased region" description="Polar residues" evidence="8">
    <location>
        <begin position="712"/>
        <end position="738"/>
    </location>
</feature>
<dbReference type="SMART" id="SM00980">
    <property type="entry name" value="THAP"/>
    <property type="match status" value="1"/>
</dbReference>
<feature type="compositionally biased region" description="Basic residues" evidence="8">
    <location>
        <begin position="266"/>
        <end position="275"/>
    </location>
</feature>
<feature type="domain" description="Fibronectin type-III" evidence="10">
    <location>
        <begin position="581"/>
        <end position="674"/>
    </location>
</feature>
<dbReference type="CDD" id="cd00063">
    <property type="entry name" value="FN3"/>
    <property type="match status" value="2"/>
</dbReference>
<dbReference type="Pfam" id="PF05485">
    <property type="entry name" value="THAP"/>
    <property type="match status" value="1"/>
</dbReference>
<name>A0A8S3XRU3_PARAO</name>